<gene>
    <name evidence="1" type="ORF">GCM10025876_17370</name>
</gene>
<evidence type="ECO:0000313" key="2">
    <source>
        <dbReference type="Proteomes" id="UP001157125"/>
    </source>
</evidence>
<proteinExistence type="predicted"/>
<dbReference type="RefSeq" id="WP_284328041.1">
    <property type="nucleotide sequence ID" value="NZ_BSUN01000001.1"/>
</dbReference>
<name>A0ABQ6IEJ8_9MICO</name>
<reference evidence="2" key="1">
    <citation type="journal article" date="2019" name="Int. J. Syst. Evol. Microbiol.">
        <title>The Global Catalogue of Microorganisms (GCM) 10K type strain sequencing project: providing services to taxonomists for standard genome sequencing and annotation.</title>
        <authorList>
            <consortium name="The Broad Institute Genomics Platform"/>
            <consortium name="The Broad Institute Genome Sequencing Center for Infectious Disease"/>
            <person name="Wu L."/>
            <person name="Ma J."/>
        </authorList>
    </citation>
    <scope>NUCLEOTIDE SEQUENCE [LARGE SCALE GENOMIC DNA]</scope>
    <source>
        <strain evidence="2">NBRC 112299</strain>
    </source>
</reference>
<evidence type="ECO:0000313" key="1">
    <source>
        <dbReference type="EMBL" id="GMA35533.1"/>
    </source>
</evidence>
<protein>
    <submittedName>
        <fullName evidence="1">Uncharacterized protein</fullName>
    </submittedName>
</protein>
<accession>A0ABQ6IEJ8</accession>
<keyword evidence="2" id="KW-1185">Reference proteome</keyword>
<organism evidence="1 2">
    <name type="scientific">Demequina litorisediminis</name>
    <dbReference type="NCBI Taxonomy" id="1849022"/>
    <lineage>
        <taxon>Bacteria</taxon>
        <taxon>Bacillati</taxon>
        <taxon>Actinomycetota</taxon>
        <taxon>Actinomycetes</taxon>
        <taxon>Micrococcales</taxon>
        <taxon>Demequinaceae</taxon>
        <taxon>Demequina</taxon>
    </lineage>
</organism>
<comment type="caution">
    <text evidence="1">The sequence shown here is derived from an EMBL/GenBank/DDBJ whole genome shotgun (WGS) entry which is preliminary data.</text>
</comment>
<sequence length="62" mass="6508">MAPFLSALVARARAALRRDRPAAPSGPMLIEHVGELTDADVAEVRAVVDEAARQLRDGDAAA</sequence>
<dbReference type="Proteomes" id="UP001157125">
    <property type="component" value="Unassembled WGS sequence"/>
</dbReference>
<dbReference type="EMBL" id="BSUN01000001">
    <property type="protein sequence ID" value="GMA35533.1"/>
    <property type="molecule type" value="Genomic_DNA"/>
</dbReference>